<feature type="region of interest" description="Disordered" evidence="2">
    <location>
        <begin position="647"/>
        <end position="684"/>
    </location>
</feature>
<gene>
    <name evidence="3" type="ORF">KUTeg_016590</name>
</gene>
<feature type="coiled-coil region" evidence="1">
    <location>
        <begin position="482"/>
        <end position="565"/>
    </location>
</feature>
<dbReference type="EMBL" id="JARBDR010000813">
    <property type="protein sequence ID" value="KAJ8306045.1"/>
    <property type="molecule type" value="Genomic_DNA"/>
</dbReference>
<evidence type="ECO:0000256" key="1">
    <source>
        <dbReference type="SAM" id="Coils"/>
    </source>
</evidence>
<keyword evidence="1" id="KW-0175">Coiled coil</keyword>
<reference evidence="3 4" key="1">
    <citation type="submission" date="2022-12" db="EMBL/GenBank/DDBJ databases">
        <title>Chromosome-level genome of Tegillarca granosa.</title>
        <authorList>
            <person name="Kim J."/>
        </authorList>
    </citation>
    <scope>NUCLEOTIDE SEQUENCE [LARGE SCALE GENOMIC DNA]</scope>
    <source>
        <strain evidence="3">Teg-2019</strain>
        <tissue evidence="3">Adductor muscle</tissue>
    </source>
</reference>
<feature type="compositionally biased region" description="Basic and acidic residues" evidence="2">
    <location>
        <begin position="647"/>
        <end position="657"/>
    </location>
</feature>
<keyword evidence="4" id="KW-1185">Reference proteome</keyword>
<evidence type="ECO:0000313" key="3">
    <source>
        <dbReference type="EMBL" id="KAJ8306045.1"/>
    </source>
</evidence>
<protein>
    <recommendedName>
        <fullName evidence="5">Clathrin heavy chain</fullName>
    </recommendedName>
</protein>
<proteinExistence type="predicted"/>
<evidence type="ECO:0000313" key="4">
    <source>
        <dbReference type="Proteomes" id="UP001217089"/>
    </source>
</evidence>
<accession>A0ABQ9ERK8</accession>
<dbReference type="Proteomes" id="UP001217089">
    <property type="component" value="Unassembled WGS sequence"/>
</dbReference>
<organism evidence="3 4">
    <name type="scientific">Tegillarca granosa</name>
    <name type="common">Malaysian cockle</name>
    <name type="synonym">Anadara granosa</name>
    <dbReference type="NCBI Taxonomy" id="220873"/>
    <lineage>
        <taxon>Eukaryota</taxon>
        <taxon>Metazoa</taxon>
        <taxon>Spiralia</taxon>
        <taxon>Lophotrochozoa</taxon>
        <taxon>Mollusca</taxon>
        <taxon>Bivalvia</taxon>
        <taxon>Autobranchia</taxon>
        <taxon>Pteriomorphia</taxon>
        <taxon>Arcoida</taxon>
        <taxon>Arcoidea</taxon>
        <taxon>Arcidae</taxon>
        <taxon>Tegillarca</taxon>
    </lineage>
</organism>
<evidence type="ECO:0000256" key="2">
    <source>
        <dbReference type="SAM" id="MobiDB-lite"/>
    </source>
</evidence>
<comment type="caution">
    <text evidence="3">The sequence shown here is derived from an EMBL/GenBank/DDBJ whole genome shotgun (WGS) entry which is preliminary data.</text>
</comment>
<name>A0ABQ9ERK8_TEGGR</name>
<feature type="compositionally biased region" description="Basic and acidic residues" evidence="2">
    <location>
        <begin position="665"/>
        <end position="676"/>
    </location>
</feature>
<sequence length="684" mass="78881">MKELMDAIEKVYEHDKTDTILPTISLAAAYITNGKKKVAIKVIEKSDIIISQTNEESMKVLEGLFHSISKDPNSADVLQDIIEVTQQMIPQELHIRLNLILAKFYAAQEMFDKSTTLLENCYKKSSDVILEKCGDIIGHIKQQFEMKNEPLPEKLRQSEESENIENLCKTFPRMSGLEAYHWIKDRVDEENTDILIELIKKLVDRDEVPVDLIFIMGRVLKRKGRPDVIISLSDMLSDIFPREFKEGFRRNIPFAYYNDRNVLNYIDQVQYNDYRVDSCEISPELLVFLAEKGSIGFEKFLSLAEDENCLHQAAVCNALFCYYLNSDIEQAEFYFRKIPETWTLSHLKFALTQVFTSAKPENIDLFWDLVENRLIKQDYIKNRIISFYLTQKMLGKALNHFYDAVEKNITVYAKNAQFILFLCEKTGTNVPEEVMLIIENASLEPNLVAEQQNLDAEQPDLDAEHLDLDAEQPNLDAEHLDLDAEQKNLDAEQLDLDAEQSNLDAEQKNLDTEQLDLDAEQSNLDAELPDLDAEQPNLDAEHLDLDAEQKNLDAEQLDLDAEQSNLDAKQPDLDAEWTNLDAEHPNLDAEQPDLDAELKDLDAEQPYLDAKRKSLDAKHPYLDVEQPYLDAKRKSLDAKHPYLDAKRKSLDAKHPYLDVEQPYLDARKKGLDAEEKKKRKLKYL</sequence>
<evidence type="ECO:0008006" key="5">
    <source>
        <dbReference type="Google" id="ProtNLM"/>
    </source>
</evidence>